<dbReference type="SUPFAM" id="SSF159238">
    <property type="entry name" value="SO1590-like"/>
    <property type="match status" value="1"/>
</dbReference>
<reference evidence="1 2" key="1">
    <citation type="journal article" date="2019" name="Front. Microbiol.">
        <title>In silico and Genetic Analyses of Cyclic Lipopeptide Synthetic Gene Clusters in Pseudomonas sp. 11K1.</title>
        <authorList>
            <person name="Zhao H."/>
            <person name="Liu Y.P."/>
            <person name="Zhang L.Q."/>
        </authorList>
    </citation>
    <scope>NUCLEOTIDE SEQUENCE [LARGE SCALE GENOMIC DNA]</scope>
    <source>
        <strain evidence="1 2">11K1</strain>
    </source>
</reference>
<dbReference type="AlphaFoldDB" id="A0A4P7PB44"/>
<dbReference type="Gene3D" id="2.40.350.10">
    <property type="entry name" value="SO1590-like"/>
    <property type="match status" value="1"/>
</dbReference>
<gene>
    <name evidence="1" type="ORF">EPZ47_02615</name>
</gene>
<accession>A0A4P7PB44</accession>
<dbReference type="InterPro" id="IPR021607">
    <property type="entry name" value="DUF3224"/>
</dbReference>
<evidence type="ECO:0000313" key="2">
    <source>
        <dbReference type="Proteomes" id="UP000296468"/>
    </source>
</evidence>
<organism evidence="1 2">
    <name type="scientific">Pseudomonas viciae</name>
    <dbReference type="NCBI Taxonomy" id="2505979"/>
    <lineage>
        <taxon>Bacteria</taxon>
        <taxon>Pseudomonadati</taxon>
        <taxon>Pseudomonadota</taxon>
        <taxon>Gammaproteobacteria</taxon>
        <taxon>Pseudomonadales</taxon>
        <taxon>Pseudomonadaceae</taxon>
        <taxon>Pseudomonas</taxon>
    </lineage>
</organism>
<dbReference type="Pfam" id="PF11528">
    <property type="entry name" value="DUF3224"/>
    <property type="match status" value="1"/>
</dbReference>
<dbReference type="KEGG" id="pvk:EPZ47_02615"/>
<protein>
    <submittedName>
        <fullName evidence="1">DUF3224 domain-containing protein</fullName>
    </submittedName>
</protein>
<sequence>MKTTVSCTFQITGWDEKPSQILEDAPKLSHANITQSYSGAIEGTSSVEYLMSYSADGTACFVGFERICAVVAGKRGTFVARHSGSFSEGKARSTWSVVEGAGSGELVNLSGNGSYVAGHGEPAQVSFEYSFESDR</sequence>
<evidence type="ECO:0000313" key="1">
    <source>
        <dbReference type="EMBL" id="QBZ87647.1"/>
    </source>
</evidence>
<dbReference type="Proteomes" id="UP000296468">
    <property type="component" value="Chromosome"/>
</dbReference>
<dbReference type="OrthoDB" id="69764at2"/>
<dbReference type="InterPro" id="IPR023159">
    <property type="entry name" value="SO1590-like_sf"/>
</dbReference>
<dbReference type="RefSeq" id="WP_135843408.1">
    <property type="nucleotide sequence ID" value="NZ_CP035088.1"/>
</dbReference>
<dbReference type="EMBL" id="CP035088">
    <property type="protein sequence ID" value="QBZ87647.1"/>
    <property type="molecule type" value="Genomic_DNA"/>
</dbReference>
<name>A0A4P7PB44_9PSED</name>
<proteinExistence type="predicted"/>